<keyword evidence="7 8" id="KW-0472">Membrane</keyword>
<accession>A0A1P8JQD2</accession>
<dbReference type="Gene3D" id="3.30.2090.10">
    <property type="entry name" value="Multidrug efflux transporter AcrB TolC docking domain, DN and DC subdomains"/>
    <property type="match status" value="2"/>
</dbReference>
<dbReference type="Pfam" id="PF00873">
    <property type="entry name" value="ACR_tran"/>
    <property type="match status" value="1"/>
</dbReference>
<evidence type="ECO:0000256" key="7">
    <source>
        <dbReference type="ARBA" id="ARBA00023136"/>
    </source>
</evidence>
<dbReference type="Gene3D" id="3.30.70.1430">
    <property type="entry name" value="Multidrug efflux transporter AcrB pore domain"/>
    <property type="match status" value="2"/>
</dbReference>
<proteinExistence type="inferred from homology"/>
<dbReference type="PANTHER" id="PTHR32063:SF19">
    <property type="entry name" value="CATION EFFLUX SYSTEM PROTEIN CUSA"/>
    <property type="match status" value="1"/>
</dbReference>
<reference evidence="9 10" key="1">
    <citation type="submission" date="2017-01" db="EMBL/GenBank/DDBJ databases">
        <authorList>
            <person name="Mah S.A."/>
            <person name="Swanson W.J."/>
            <person name="Moy G.W."/>
            <person name="Vacquier V.D."/>
        </authorList>
    </citation>
    <scope>NUCLEOTIDE SEQUENCE [LARGE SCALE GENOMIC DNA]</scope>
    <source>
        <strain evidence="9 10">DCY110</strain>
    </source>
</reference>
<evidence type="ECO:0000256" key="6">
    <source>
        <dbReference type="ARBA" id="ARBA00022989"/>
    </source>
</evidence>
<organism evidence="9 10">
    <name type="scientific">Rhodoferax koreensis</name>
    <dbReference type="NCBI Taxonomy" id="1842727"/>
    <lineage>
        <taxon>Bacteria</taxon>
        <taxon>Pseudomonadati</taxon>
        <taxon>Pseudomonadota</taxon>
        <taxon>Betaproteobacteria</taxon>
        <taxon>Burkholderiales</taxon>
        <taxon>Comamonadaceae</taxon>
        <taxon>Rhodoferax</taxon>
    </lineage>
</organism>
<dbReference type="GO" id="GO:0042910">
    <property type="term" value="F:xenobiotic transmembrane transporter activity"/>
    <property type="evidence" value="ECO:0007669"/>
    <property type="project" value="TreeGrafter"/>
</dbReference>
<dbReference type="PRINTS" id="PR00702">
    <property type="entry name" value="ACRIFLAVINRP"/>
</dbReference>
<feature type="transmembrane region" description="Helical" evidence="8">
    <location>
        <begin position="924"/>
        <end position="948"/>
    </location>
</feature>
<dbReference type="Gene3D" id="1.20.1640.10">
    <property type="entry name" value="Multidrug efflux transporter AcrB transmembrane domain"/>
    <property type="match status" value="2"/>
</dbReference>
<feature type="transmembrane region" description="Helical" evidence="8">
    <location>
        <begin position="390"/>
        <end position="411"/>
    </location>
</feature>
<evidence type="ECO:0000256" key="3">
    <source>
        <dbReference type="ARBA" id="ARBA00022448"/>
    </source>
</evidence>
<name>A0A1P8JQD2_9BURK</name>
<dbReference type="InterPro" id="IPR027463">
    <property type="entry name" value="AcrB_DN_DC_subdom"/>
</dbReference>
<dbReference type="Proteomes" id="UP000186609">
    <property type="component" value="Chromosome"/>
</dbReference>
<evidence type="ECO:0000256" key="8">
    <source>
        <dbReference type="SAM" id="Phobius"/>
    </source>
</evidence>
<evidence type="ECO:0000256" key="1">
    <source>
        <dbReference type="ARBA" id="ARBA00004651"/>
    </source>
</evidence>
<evidence type="ECO:0000256" key="2">
    <source>
        <dbReference type="ARBA" id="ARBA00010942"/>
    </source>
</evidence>
<dbReference type="STRING" id="1842727.RD110_01015"/>
<dbReference type="AlphaFoldDB" id="A0A1P8JQD2"/>
<feature type="transmembrane region" description="Helical" evidence="8">
    <location>
        <begin position="486"/>
        <end position="505"/>
    </location>
</feature>
<feature type="transmembrane region" description="Helical" evidence="8">
    <location>
        <begin position="980"/>
        <end position="997"/>
    </location>
</feature>
<dbReference type="RefSeq" id="WP_076195856.1">
    <property type="nucleotide sequence ID" value="NZ_CP019236.1"/>
</dbReference>
<dbReference type="KEGG" id="rhy:RD110_01015"/>
<evidence type="ECO:0000256" key="5">
    <source>
        <dbReference type="ARBA" id="ARBA00022692"/>
    </source>
</evidence>
<evidence type="ECO:0000313" key="9">
    <source>
        <dbReference type="EMBL" id="APW35964.1"/>
    </source>
</evidence>
<sequence length="1054" mass="115529">MIAKFIRWSIANRFLVLLATVMLCAWGIYSVVRTPLDALPDLSDVQVIIRTTYPGQAPRIVENQITYPLTTTMLSVPGAKTVRGYSFFGDSFVYVLFEDGTDLYWARSRVLEYLNQVQSRLPAAAKASIGPDATGVGWIYQYALVDRSGTQDASQLRALQDWFLKFELKTIPNVAEVASIGGMVRQYQIVLDPNKLVAYGIPHTKVVEAIQKANQETGGSVLELGEAEYMVRASGYLQGLDDFRKVPLMTTAAGVSVRLGDVARIQLGPEMRRGIGELDGEGEAAGGVIVMRSGKNALETITAVKEKLKTLQSSLPQCVEIVPVYDRSNLIERAVNNLTYKLLEEFIVVAVVCFLFLFHLRSALVAIVSLPLGILAAFIVMHYQGVNANIMSLGGIAIAIGAMVDAAVVMIENAHKHLEQWGHAHPGETLHGEARWRVIGDSAAEVGPALFFSLLIITLSFIPVFTLEAQEGRLFSPLAFTKTYSMAAAAGLSVTLIPVLMGYLIRGRIPEEKNNPLNRLLIAVYRPLLNAVLRAPKMTLVVAAVLLVLSLWPLQHIGGEFMPRLDEGDLLYMPSALPGLSTGKASELLQQTDRLIKTVPEVASVYGKAGRAETATDSAPMEMFETTIQFKPKEQWRPGMTQDKLVEELDRIVKLPGLANIWVPPIRNRIDMLATGIKSPVGVKVAGTDLAEIDRIAGEIERAVKDVPGVSSALAERLTGGRYVDINIRREEAARFGLNIADVQSVISSAVGGENIGETVEGLQRFPINLRYPREIRDSLEKLRVLPIVTERGQRLVLSDVADIRITDGPPMLRSENARLSGWVYVDIRGRDLRSAVQDMQKAVAQQVKLPPGYSVSWSGQFEYLERATAKLKVVVPFTLLIIFVLLYLTFASFGEAVLIMAALPFALIGGIWLLYLLNYNLSIAGAVGFIALAGVSAEFGVIMLLYLKNAWHERLDQGKTTEADLLDAIREGAVLRVRPKAMTVAVILAGLFPIMWGTGTGSEVMQRIAAPMVGGMITAPLLSMFVIPAAYLLMRRPREARANASRRVLFWTK</sequence>
<feature type="transmembrane region" description="Helical" evidence="8">
    <location>
        <begin position="874"/>
        <end position="891"/>
    </location>
</feature>
<feature type="transmembrane region" description="Helical" evidence="8">
    <location>
        <begin position="535"/>
        <end position="554"/>
    </location>
</feature>
<keyword evidence="6 8" id="KW-1133">Transmembrane helix</keyword>
<dbReference type="PANTHER" id="PTHR32063">
    <property type="match status" value="1"/>
</dbReference>
<feature type="transmembrane region" description="Helical" evidence="8">
    <location>
        <begin position="898"/>
        <end position="918"/>
    </location>
</feature>
<dbReference type="SUPFAM" id="SSF82714">
    <property type="entry name" value="Multidrug efflux transporter AcrB TolC docking domain, DN and DC subdomains"/>
    <property type="match status" value="2"/>
</dbReference>
<comment type="subcellular location">
    <subcellularLocation>
        <location evidence="1">Cell membrane</location>
        <topology evidence="1">Multi-pass membrane protein</topology>
    </subcellularLocation>
</comment>
<evidence type="ECO:0000313" key="10">
    <source>
        <dbReference type="Proteomes" id="UP000186609"/>
    </source>
</evidence>
<protein>
    <submittedName>
        <fullName evidence="9">Cation transporter</fullName>
    </submittedName>
</protein>
<dbReference type="EMBL" id="CP019236">
    <property type="protein sequence ID" value="APW35964.1"/>
    <property type="molecule type" value="Genomic_DNA"/>
</dbReference>
<dbReference type="OrthoDB" id="9798415at2"/>
<dbReference type="NCBIfam" id="TIGR00914">
    <property type="entry name" value="2A0601"/>
    <property type="match status" value="1"/>
</dbReference>
<dbReference type="Gene3D" id="3.30.70.1440">
    <property type="entry name" value="Multidrug efflux transporter AcrB pore domain"/>
    <property type="match status" value="1"/>
</dbReference>
<feature type="transmembrane region" description="Helical" evidence="8">
    <location>
        <begin position="364"/>
        <end position="384"/>
    </location>
</feature>
<feature type="transmembrane region" description="Helical" evidence="8">
    <location>
        <begin position="446"/>
        <end position="466"/>
    </location>
</feature>
<keyword evidence="10" id="KW-1185">Reference proteome</keyword>
<keyword evidence="4" id="KW-1003">Cell membrane</keyword>
<keyword evidence="5 8" id="KW-0812">Transmembrane</keyword>
<dbReference type="GO" id="GO:0005886">
    <property type="term" value="C:plasma membrane"/>
    <property type="evidence" value="ECO:0007669"/>
    <property type="project" value="UniProtKB-SubCell"/>
</dbReference>
<feature type="transmembrane region" description="Helical" evidence="8">
    <location>
        <begin position="338"/>
        <end position="357"/>
    </location>
</feature>
<dbReference type="InterPro" id="IPR001036">
    <property type="entry name" value="Acrflvin-R"/>
</dbReference>
<dbReference type="InterPro" id="IPR004763">
    <property type="entry name" value="CusA-like"/>
</dbReference>
<evidence type="ECO:0000256" key="4">
    <source>
        <dbReference type="ARBA" id="ARBA00022475"/>
    </source>
</evidence>
<gene>
    <name evidence="9" type="ORF">RD110_01015</name>
</gene>
<dbReference type="SUPFAM" id="SSF82866">
    <property type="entry name" value="Multidrug efflux transporter AcrB transmembrane domain"/>
    <property type="match status" value="2"/>
</dbReference>
<feature type="transmembrane region" description="Helical" evidence="8">
    <location>
        <begin position="1009"/>
        <end position="1034"/>
    </location>
</feature>
<comment type="similarity">
    <text evidence="2">Belongs to the resistance-nodulation-cell division (RND) (TC 2.A.6) family.</text>
</comment>
<dbReference type="SUPFAM" id="SSF82693">
    <property type="entry name" value="Multidrug efflux transporter AcrB pore domain, PN1, PN2, PC1 and PC2 subdomains"/>
    <property type="match status" value="2"/>
</dbReference>
<dbReference type="Gene3D" id="3.30.70.1320">
    <property type="entry name" value="Multidrug efflux transporter AcrB pore domain like"/>
    <property type="match status" value="1"/>
</dbReference>
<keyword evidence="3" id="KW-0813">Transport</keyword>
<dbReference type="GO" id="GO:0008324">
    <property type="term" value="F:monoatomic cation transmembrane transporter activity"/>
    <property type="evidence" value="ECO:0007669"/>
    <property type="project" value="InterPro"/>
</dbReference>